<feature type="binding site" evidence="2">
    <location>
        <position position="38"/>
    </location>
    <ligand>
        <name>CoA</name>
        <dbReference type="ChEBI" id="CHEBI:57287"/>
    </ligand>
</feature>
<dbReference type="OrthoDB" id="8210607at2"/>
<evidence type="ECO:0000259" key="5">
    <source>
        <dbReference type="Pfam" id="PF17837"/>
    </source>
</evidence>
<dbReference type="Gene3D" id="3.90.470.20">
    <property type="entry name" value="4'-phosphopantetheinyl transferase domain"/>
    <property type="match status" value="1"/>
</dbReference>
<proteinExistence type="predicted"/>
<feature type="binding site" evidence="2">
    <location>
        <position position="163"/>
    </location>
    <ligand>
        <name>CoA</name>
        <dbReference type="ChEBI" id="CHEBI:57287"/>
    </ligand>
</feature>
<feature type="binding site" evidence="3">
    <location>
        <position position="104"/>
    </location>
    <ligand>
        <name>Mg(2+)</name>
        <dbReference type="ChEBI" id="CHEBI:18420"/>
    </ligand>
</feature>
<dbReference type="GO" id="GO:0008897">
    <property type="term" value="F:holo-[acyl-carrier-protein] synthase activity"/>
    <property type="evidence" value="ECO:0007669"/>
    <property type="project" value="InterPro"/>
</dbReference>
<dbReference type="GO" id="GO:0005886">
    <property type="term" value="C:plasma membrane"/>
    <property type="evidence" value="ECO:0007669"/>
    <property type="project" value="TreeGrafter"/>
</dbReference>
<dbReference type="InterPro" id="IPR041354">
    <property type="entry name" value="4PPT_N"/>
</dbReference>
<dbReference type="PANTHER" id="PTHR38096">
    <property type="entry name" value="ENTEROBACTIN SYNTHASE COMPONENT D"/>
    <property type="match status" value="1"/>
</dbReference>
<keyword evidence="1 6" id="KW-0808">Transferase</keyword>
<comment type="caution">
    <text evidence="6">The sequence shown here is derived from an EMBL/GenBank/DDBJ whole genome shotgun (WGS) entry which is preliminary data.</text>
</comment>
<evidence type="ECO:0000256" key="1">
    <source>
        <dbReference type="ARBA" id="ARBA00022679"/>
    </source>
</evidence>
<evidence type="ECO:0000256" key="3">
    <source>
        <dbReference type="PIRSR" id="PIRSR603542-2"/>
    </source>
</evidence>
<protein>
    <submittedName>
        <fullName evidence="6">4'-phosphopantetheinyl transferase EntD</fullName>
    </submittedName>
</protein>
<feature type="domain" description="4'-phosphopantetheinyl transferase" evidence="4">
    <location>
        <begin position="101"/>
        <end position="183"/>
    </location>
</feature>
<dbReference type="EMBL" id="SAUN01000001">
    <property type="protein sequence ID" value="RVX38770.1"/>
    <property type="molecule type" value="Genomic_DNA"/>
</dbReference>
<feature type="binding site" evidence="2">
    <location>
        <position position="46"/>
    </location>
    <ligand>
        <name>CoA</name>
        <dbReference type="ChEBI" id="CHEBI:57287"/>
    </ligand>
</feature>
<feature type="binding site" evidence="3">
    <location>
        <position position="106"/>
    </location>
    <ligand>
        <name>Mg(2+)</name>
        <dbReference type="ChEBI" id="CHEBI:18420"/>
    </ligand>
</feature>
<feature type="binding site" evidence="2">
    <location>
        <position position="153"/>
    </location>
    <ligand>
        <name>CoA</name>
        <dbReference type="ChEBI" id="CHEBI:57287"/>
    </ligand>
</feature>
<dbReference type="PRINTS" id="PR01399">
    <property type="entry name" value="ENTSNTHTASED"/>
</dbReference>
<keyword evidence="3" id="KW-0479">Metal-binding</keyword>
<comment type="cofactor">
    <cofactor evidence="3">
        <name>Mg(2+)</name>
        <dbReference type="ChEBI" id="CHEBI:18420"/>
    </cofactor>
</comment>
<dbReference type="InterPro" id="IPR037143">
    <property type="entry name" value="4-PPantetheinyl_Trfase_dom_sf"/>
</dbReference>
<keyword evidence="3" id="KW-0460">Magnesium</keyword>
<reference evidence="6 7" key="1">
    <citation type="submission" date="2019-01" db="EMBL/GenBank/DDBJ databases">
        <title>Sequencing the genomes of 1000 actinobacteria strains.</title>
        <authorList>
            <person name="Klenk H.-P."/>
        </authorList>
    </citation>
    <scope>NUCLEOTIDE SEQUENCE [LARGE SCALE GENOMIC DNA]</scope>
    <source>
        <strain evidence="6 7">DSM 43925</strain>
    </source>
</reference>
<feature type="domain" description="4'-phosphopantetheinyl transferase N-terminal" evidence="5">
    <location>
        <begin position="26"/>
        <end position="93"/>
    </location>
</feature>
<organism evidence="6 7">
    <name type="scientific">Nonomuraea polychroma</name>
    <dbReference type="NCBI Taxonomy" id="46176"/>
    <lineage>
        <taxon>Bacteria</taxon>
        <taxon>Bacillati</taxon>
        <taxon>Actinomycetota</taxon>
        <taxon>Actinomycetes</taxon>
        <taxon>Streptosporangiales</taxon>
        <taxon>Streptosporangiaceae</taxon>
        <taxon>Nonomuraea</taxon>
    </lineage>
</organism>
<dbReference type="RefSeq" id="WP_127931357.1">
    <property type="nucleotide sequence ID" value="NZ_SAUN01000001.1"/>
</dbReference>
<dbReference type="PANTHER" id="PTHR38096:SF1">
    <property type="entry name" value="ENTEROBACTIN SYNTHASE COMPONENT D"/>
    <property type="match status" value="1"/>
</dbReference>
<dbReference type="SUPFAM" id="SSF56214">
    <property type="entry name" value="4'-phosphopantetheinyl transferase"/>
    <property type="match status" value="1"/>
</dbReference>
<dbReference type="GO" id="GO:0000287">
    <property type="term" value="F:magnesium ion binding"/>
    <property type="evidence" value="ECO:0007669"/>
    <property type="project" value="InterPro"/>
</dbReference>
<sequence>MIEEILPREVVSVESFGDLDEELFPEEEAAIARAVDKRRREFATVRACARHALARLGRPPVPLLPGERGAPRWPHGVVGSMTHCEGYRGAAVAMDDDMLTVGLDAEPHAPLPDGVLGAVSLDSERRMLAELAAAAGDVCWDRLLFSAKESVYKAWYPLVGKMLDFDEAELDFDPSGAFRARLLVPGPLVNGAQLTGFHGRWLVRDGLVMTAIAVAAQASPA</sequence>
<dbReference type="AlphaFoldDB" id="A0A438LZ29"/>
<evidence type="ECO:0000256" key="2">
    <source>
        <dbReference type="PIRSR" id="PIRSR603542-1"/>
    </source>
</evidence>
<feature type="binding site" evidence="3">
    <location>
        <position position="105"/>
    </location>
    <ligand>
        <name>Mg(2+)</name>
        <dbReference type="ChEBI" id="CHEBI:18420"/>
    </ligand>
</feature>
<feature type="binding site" evidence="2">
    <location>
        <position position="149"/>
    </location>
    <ligand>
        <name>CoA</name>
        <dbReference type="ChEBI" id="CHEBI:57287"/>
    </ligand>
</feature>
<dbReference type="InterPro" id="IPR003542">
    <property type="entry name" value="Enbac_synth_compD-like"/>
</dbReference>
<dbReference type="Proteomes" id="UP000284824">
    <property type="component" value="Unassembled WGS sequence"/>
</dbReference>
<feature type="binding site" evidence="2">
    <location>
        <position position="104"/>
    </location>
    <ligand>
        <name>CoA</name>
        <dbReference type="ChEBI" id="CHEBI:57287"/>
    </ligand>
</feature>
<feature type="binding site" evidence="2">
    <location>
        <begin position="82"/>
        <end position="83"/>
    </location>
    <ligand>
        <name>CoA</name>
        <dbReference type="ChEBI" id="CHEBI:57287"/>
    </ligand>
</feature>
<evidence type="ECO:0000313" key="7">
    <source>
        <dbReference type="Proteomes" id="UP000284824"/>
    </source>
</evidence>
<evidence type="ECO:0000259" key="4">
    <source>
        <dbReference type="Pfam" id="PF01648"/>
    </source>
</evidence>
<evidence type="ECO:0000313" key="6">
    <source>
        <dbReference type="EMBL" id="RVX38770.1"/>
    </source>
</evidence>
<dbReference type="Pfam" id="PF01648">
    <property type="entry name" value="ACPS"/>
    <property type="match status" value="1"/>
</dbReference>
<accession>A0A438LZ29</accession>
<name>A0A438LZ29_9ACTN</name>
<dbReference type="GO" id="GO:0009239">
    <property type="term" value="P:enterobactin biosynthetic process"/>
    <property type="evidence" value="ECO:0007669"/>
    <property type="project" value="InterPro"/>
</dbReference>
<gene>
    <name evidence="6" type="ORF">EDD27_1094</name>
</gene>
<dbReference type="GO" id="GO:0009366">
    <property type="term" value="C:enterobactin synthetase complex"/>
    <property type="evidence" value="ECO:0007669"/>
    <property type="project" value="InterPro"/>
</dbReference>
<keyword evidence="7" id="KW-1185">Reference proteome</keyword>
<dbReference type="Pfam" id="PF17837">
    <property type="entry name" value="4PPT_N"/>
    <property type="match status" value="1"/>
</dbReference>
<dbReference type="InterPro" id="IPR008278">
    <property type="entry name" value="4-PPantetheinyl_Trfase_dom"/>
</dbReference>